<dbReference type="STRING" id="545501.BN997_03383"/>
<dbReference type="Pfam" id="PF00300">
    <property type="entry name" value="His_Phos_1"/>
    <property type="match status" value="1"/>
</dbReference>
<sequence length="207" mass="23423">MSNIILIQHCQSEHHLNNMSGGWTDTPLTEAGKGQAKKIGEKLKEFVEKNACVLYSSDLLRAFQTADIVGAELKLDVIQEKGLREINSGVAAGKTKDWARANRNPRAKSEFDLDYREFQSGETWREFYSRVSNCMDRICELENEKSILIVTRGGTLGYILAWWLKFEPEMIVNAYFSSSAGGVTVLSQNSFQQNVVNKFNDTSHLEY</sequence>
<dbReference type="RefSeq" id="WP_042533751.1">
    <property type="nucleotide sequence ID" value="NZ_CDGG01000001.1"/>
</dbReference>
<dbReference type="GO" id="GO:0005737">
    <property type="term" value="C:cytoplasm"/>
    <property type="evidence" value="ECO:0007669"/>
    <property type="project" value="TreeGrafter"/>
</dbReference>
<evidence type="ECO:0000313" key="3">
    <source>
        <dbReference type="EMBL" id="CEI83470.1"/>
    </source>
</evidence>
<organism evidence="3 4">
    <name type="scientific">Oceanobacillus oncorhynchi</name>
    <dbReference type="NCBI Taxonomy" id="545501"/>
    <lineage>
        <taxon>Bacteria</taxon>
        <taxon>Bacillati</taxon>
        <taxon>Bacillota</taxon>
        <taxon>Bacilli</taxon>
        <taxon>Bacillales</taxon>
        <taxon>Bacillaceae</taxon>
        <taxon>Oceanobacillus</taxon>
    </lineage>
</organism>
<feature type="binding site" evidence="2">
    <location>
        <position position="61"/>
    </location>
    <ligand>
        <name>substrate</name>
    </ligand>
</feature>
<feature type="binding site" evidence="2">
    <location>
        <position position="96"/>
    </location>
    <ligand>
        <name>substrate</name>
    </ligand>
</feature>
<feature type="active site" description="Proton donor/acceptor" evidence="1">
    <location>
        <position position="85"/>
    </location>
</feature>
<gene>
    <name evidence="3" type="primary">pspA_3</name>
    <name evidence="3" type="ORF">BN997_03383</name>
</gene>
<evidence type="ECO:0000313" key="4">
    <source>
        <dbReference type="Proteomes" id="UP000040453"/>
    </source>
</evidence>
<accession>A0A0A1MDM0</accession>
<dbReference type="GO" id="GO:0016791">
    <property type="term" value="F:phosphatase activity"/>
    <property type="evidence" value="ECO:0007669"/>
    <property type="project" value="TreeGrafter"/>
</dbReference>
<dbReference type="Gene3D" id="3.40.50.1240">
    <property type="entry name" value="Phosphoglycerate mutase-like"/>
    <property type="match status" value="1"/>
</dbReference>
<dbReference type="OrthoDB" id="9782128at2"/>
<evidence type="ECO:0000256" key="2">
    <source>
        <dbReference type="PIRSR" id="PIRSR613078-2"/>
    </source>
</evidence>
<dbReference type="InterPro" id="IPR029033">
    <property type="entry name" value="His_PPase_superfam"/>
</dbReference>
<dbReference type="PANTHER" id="PTHR48100:SF1">
    <property type="entry name" value="HISTIDINE PHOSPHATASE FAMILY PROTEIN-RELATED"/>
    <property type="match status" value="1"/>
</dbReference>
<reference evidence="3 4" key="1">
    <citation type="submission" date="2014-11" db="EMBL/GenBank/DDBJ databases">
        <authorList>
            <person name="Urmite Genomes Urmite Genomes"/>
        </authorList>
    </citation>
    <scope>NUCLEOTIDE SEQUENCE [LARGE SCALE GENOMIC DNA]</scope>
    <source>
        <strain evidence="3 4">Oc5</strain>
    </source>
</reference>
<dbReference type="SUPFAM" id="SSF53254">
    <property type="entry name" value="Phosphoglycerate mutase-like"/>
    <property type="match status" value="1"/>
</dbReference>
<dbReference type="PIRSF" id="PIRSF000709">
    <property type="entry name" value="6PFK_2-Ptase"/>
    <property type="match status" value="1"/>
</dbReference>
<evidence type="ECO:0000256" key="1">
    <source>
        <dbReference type="PIRSR" id="PIRSR613078-1"/>
    </source>
</evidence>
<dbReference type="AlphaFoldDB" id="A0A0A1MDM0"/>
<proteinExistence type="predicted"/>
<dbReference type="EMBL" id="CDGG01000001">
    <property type="protein sequence ID" value="CEI83470.1"/>
    <property type="molecule type" value="Genomic_DNA"/>
</dbReference>
<protein>
    <submittedName>
        <fullName evidence="3">Phosphoserine phosphatase 1</fullName>
    </submittedName>
</protein>
<dbReference type="PANTHER" id="PTHR48100">
    <property type="entry name" value="BROAD-SPECIFICITY PHOSPHATASE YOR283W-RELATED"/>
    <property type="match status" value="1"/>
</dbReference>
<dbReference type="InterPro" id="IPR013078">
    <property type="entry name" value="His_Pase_superF_clade-1"/>
</dbReference>
<name>A0A0A1MDM0_9BACI</name>
<dbReference type="Proteomes" id="UP000040453">
    <property type="component" value="Unassembled WGS sequence"/>
</dbReference>
<dbReference type="InterPro" id="IPR050275">
    <property type="entry name" value="PGM_Phosphatase"/>
</dbReference>
<dbReference type="SMART" id="SM00855">
    <property type="entry name" value="PGAM"/>
    <property type="match status" value="1"/>
</dbReference>
<keyword evidence="4" id="KW-1185">Reference proteome</keyword>
<dbReference type="CDD" id="cd07067">
    <property type="entry name" value="HP_PGM_like"/>
    <property type="match status" value="1"/>
</dbReference>
<feature type="active site" description="Tele-phosphohistidine intermediate" evidence="1">
    <location>
        <position position="9"/>
    </location>
</feature>